<dbReference type="Pfam" id="PF15868">
    <property type="entry name" value="MBF2"/>
    <property type="match status" value="1"/>
</dbReference>
<organism evidence="2">
    <name type="scientific">Heliothis virescens</name>
    <name type="common">Tobacco budworm moth</name>
    <dbReference type="NCBI Taxonomy" id="7102"/>
    <lineage>
        <taxon>Eukaryota</taxon>
        <taxon>Metazoa</taxon>
        <taxon>Ecdysozoa</taxon>
        <taxon>Arthropoda</taxon>
        <taxon>Hexapoda</taxon>
        <taxon>Insecta</taxon>
        <taxon>Pterygota</taxon>
        <taxon>Neoptera</taxon>
        <taxon>Endopterygota</taxon>
        <taxon>Lepidoptera</taxon>
        <taxon>Glossata</taxon>
        <taxon>Ditrysia</taxon>
        <taxon>Noctuoidea</taxon>
        <taxon>Noctuidae</taxon>
        <taxon>Heliothinae</taxon>
        <taxon>Heliothis</taxon>
    </lineage>
</organism>
<protein>
    <submittedName>
        <fullName evidence="2">Uncharacterized protein</fullName>
    </submittedName>
</protein>
<accession>A0A2A4J2X7</accession>
<keyword evidence="1" id="KW-0732">Signal</keyword>
<reference evidence="2" key="1">
    <citation type="submission" date="2017-09" db="EMBL/GenBank/DDBJ databases">
        <title>Contemporary evolution of a Lepidopteran species, Heliothis virescens, in response to modern agricultural practices.</title>
        <authorList>
            <person name="Fritz M.L."/>
            <person name="Deyonke A.M."/>
            <person name="Papanicolaou A."/>
            <person name="Micinski S."/>
            <person name="Westbrook J."/>
            <person name="Gould F."/>
        </authorList>
    </citation>
    <scope>NUCLEOTIDE SEQUENCE [LARGE SCALE GENOMIC DNA]</scope>
    <source>
        <strain evidence="2">HvINT-</strain>
        <tissue evidence="2">Whole body</tissue>
    </source>
</reference>
<comment type="caution">
    <text evidence="2">The sequence shown here is derived from an EMBL/GenBank/DDBJ whole genome shotgun (WGS) entry which is preliminary data.</text>
</comment>
<sequence length="154" mass="16819">MKSCILIALLAVLSVCLGAAVQRSQPPASVGVAQPGDWVLWRSESMAVPLPDIITQRTTEIQLHPKYRVNRITFADQDPSQGGFVSFVGGLGTNVIVYRLTSQRGGGFHFITELWGQDTTEQTNSMRSIVHANCTMTVDDGITKKTSDCNLMLH</sequence>
<dbReference type="AlphaFoldDB" id="A0A2A4J2X7"/>
<gene>
    <name evidence="2" type="ORF">B5V51_7955</name>
</gene>
<evidence type="ECO:0000313" key="2">
    <source>
        <dbReference type="EMBL" id="PCG66229.1"/>
    </source>
</evidence>
<dbReference type="EMBL" id="NWSH01003467">
    <property type="protein sequence ID" value="PCG66229.1"/>
    <property type="molecule type" value="Genomic_DNA"/>
</dbReference>
<dbReference type="InterPro" id="IPR031734">
    <property type="entry name" value="MBF2"/>
</dbReference>
<evidence type="ECO:0000256" key="1">
    <source>
        <dbReference type="SAM" id="SignalP"/>
    </source>
</evidence>
<feature type="chain" id="PRO_5013014633" evidence="1">
    <location>
        <begin position="19"/>
        <end position="154"/>
    </location>
</feature>
<feature type="signal peptide" evidence="1">
    <location>
        <begin position="1"/>
        <end position="18"/>
    </location>
</feature>
<name>A0A2A4J2X7_HELVI</name>
<proteinExistence type="predicted"/>